<keyword evidence="1" id="KW-0472">Membrane</keyword>
<evidence type="ECO:0000313" key="2">
    <source>
        <dbReference type="EMBL" id="OGY82925.1"/>
    </source>
</evidence>
<dbReference type="Proteomes" id="UP000179164">
    <property type="component" value="Unassembled WGS sequence"/>
</dbReference>
<evidence type="ECO:0008006" key="4">
    <source>
        <dbReference type="Google" id="ProtNLM"/>
    </source>
</evidence>
<proteinExistence type="predicted"/>
<evidence type="ECO:0000313" key="3">
    <source>
        <dbReference type="Proteomes" id="UP000179164"/>
    </source>
</evidence>
<evidence type="ECO:0000256" key="1">
    <source>
        <dbReference type="SAM" id="Phobius"/>
    </source>
</evidence>
<gene>
    <name evidence="2" type="ORF">A2898_05085</name>
</gene>
<protein>
    <recommendedName>
        <fullName evidence="4">AtpZ/AtpI family protein</fullName>
    </recommendedName>
</protein>
<comment type="caution">
    <text evidence="2">The sequence shown here is derived from an EMBL/GenBank/DDBJ whole genome shotgun (WGS) entry which is preliminary data.</text>
</comment>
<feature type="transmembrane region" description="Helical" evidence="1">
    <location>
        <begin position="48"/>
        <end position="68"/>
    </location>
</feature>
<organism evidence="2 3">
    <name type="scientific">Candidatus Kerfeldbacteria bacterium RIFCSPLOWO2_01_FULL_48_11</name>
    <dbReference type="NCBI Taxonomy" id="1798543"/>
    <lineage>
        <taxon>Bacteria</taxon>
        <taxon>Candidatus Kerfeldiibacteriota</taxon>
    </lineage>
</organism>
<dbReference type="AlphaFoldDB" id="A0A1G2B1S3"/>
<dbReference type="EMBL" id="MHKE01000017">
    <property type="protein sequence ID" value="OGY82925.1"/>
    <property type="molecule type" value="Genomic_DNA"/>
</dbReference>
<feature type="transmembrane region" description="Helical" evidence="1">
    <location>
        <begin position="17"/>
        <end position="36"/>
    </location>
</feature>
<name>A0A1G2B1S3_9BACT</name>
<dbReference type="STRING" id="1798543.A2898_05085"/>
<reference evidence="2 3" key="1">
    <citation type="journal article" date="2016" name="Nat. Commun.">
        <title>Thousands of microbial genomes shed light on interconnected biogeochemical processes in an aquifer system.</title>
        <authorList>
            <person name="Anantharaman K."/>
            <person name="Brown C.T."/>
            <person name="Hug L.A."/>
            <person name="Sharon I."/>
            <person name="Castelle C.J."/>
            <person name="Probst A.J."/>
            <person name="Thomas B.C."/>
            <person name="Singh A."/>
            <person name="Wilkins M.J."/>
            <person name="Karaoz U."/>
            <person name="Brodie E.L."/>
            <person name="Williams K.H."/>
            <person name="Hubbard S.S."/>
            <person name="Banfield J.F."/>
        </authorList>
    </citation>
    <scope>NUCLEOTIDE SEQUENCE [LARGE SCALE GENOMIC DNA]</scope>
</reference>
<sequence length="91" mass="10320">MLENGQNVPWWEPALKLFGEVTGLIAAPIVIALYVGRWLDERFDTDPIFFIGITAMAMILSTIAIVRISTRYMKEMEKNDKKNNGNTTSNK</sequence>
<accession>A0A1G2B1S3</accession>
<dbReference type="InterPro" id="IPR032820">
    <property type="entry name" value="ATPase_put"/>
</dbReference>
<dbReference type="Pfam" id="PF09527">
    <property type="entry name" value="ATPase_gene1"/>
    <property type="match status" value="1"/>
</dbReference>
<keyword evidence="1" id="KW-1133">Transmembrane helix</keyword>
<keyword evidence="1" id="KW-0812">Transmembrane</keyword>